<comment type="caution">
    <text evidence="5">The sequence shown here is derived from an EMBL/GenBank/DDBJ whole genome shotgun (WGS) entry which is preliminary data.</text>
</comment>
<dbReference type="Proteomes" id="UP000284476">
    <property type="component" value="Unassembled WGS sequence"/>
</dbReference>
<dbReference type="InterPro" id="IPR036188">
    <property type="entry name" value="FAD/NAD-bd_sf"/>
</dbReference>
<dbReference type="SUPFAM" id="SSF51905">
    <property type="entry name" value="FAD/NAD(P)-binding domain"/>
    <property type="match status" value="2"/>
</dbReference>
<dbReference type="Pfam" id="PF01266">
    <property type="entry name" value="DAO"/>
    <property type="match status" value="1"/>
</dbReference>
<organism evidence="5 6">
    <name type="scientific">Paenirhodobacter populi</name>
    <dbReference type="NCBI Taxonomy" id="2306993"/>
    <lineage>
        <taxon>Bacteria</taxon>
        <taxon>Pseudomonadati</taxon>
        <taxon>Pseudomonadota</taxon>
        <taxon>Alphaproteobacteria</taxon>
        <taxon>Rhodobacterales</taxon>
        <taxon>Rhodobacter group</taxon>
        <taxon>Paenirhodobacter</taxon>
    </lineage>
</organism>
<evidence type="ECO:0000259" key="2">
    <source>
        <dbReference type="Pfam" id="PF01266"/>
    </source>
</evidence>
<dbReference type="PRINTS" id="PR00411">
    <property type="entry name" value="PNDRDTASEI"/>
</dbReference>
<dbReference type="PANTHER" id="PTHR42949:SF3">
    <property type="entry name" value="ANAEROBIC GLYCEROL-3-PHOSPHATE DEHYDROGENASE SUBUNIT B"/>
    <property type="match status" value="1"/>
</dbReference>
<feature type="domain" description="FAD dependent oxidoreductase" evidence="2">
    <location>
        <begin position="585"/>
        <end position="939"/>
    </location>
</feature>
<dbReference type="Pfam" id="PF04324">
    <property type="entry name" value="Fer2_BFD"/>
    <property type="match status" value="1"/>
</dbReference>
<dbReference type="InterPro" id="IPR006076">
    <property type="entry name" value="FAD-dep_OxRdtase"/>
</dbReference>
<dbReference type="InterPro" id="IPR042204">
    <property type="entry name" value="2Fe-2S-bd_N"/>
</dbReference>
<feature type="domain" description="BFD-like [2Fe-2S]-binding" evidence="3">
    <location>
        <begin position="477"/>
        <end position="523"/>
    </location>
</feature>
<keyword evidence="1" id="KW-0560">Oxidoreductase</keyword>
<dbReference type="GO" id="GO:0016491">
    <property type="term" value="F:oxidoreductase activity"/>
    <property type="evidence" value="ECO:0007669"/>
    <property type="project" value="UniProtKB-KW"/>
</dbReference>
<evidence type="ECO:0000256" key="1">
    <source>
        <dbReference type="ARBA" id="ARBA00023002"/>
    </source>
</evidence>
<dbReference type="Gene3D" id="3.30.9.10">
    <property type="entry name" value="D-Amino Acid Oxidase, subunit A, domain 2"/>
    <property type="match status" value="1"/>
</dbReference>
<dbReference type="Gene3D" id="1.10.10.1100">
    <property type="entry name" value="BFD-like [2Fe-2S]-binding domain"/>
    <property type="match status" value="1"/>
</dbReference>
<dbReference type="InterPro" id="IPR041854">
    <property type="entry name" value="BFD-like_2Fe2S-bd_dom_sf"/>
</dbReference>
<dbReference type="PANTHER" id="PTHR42949">
    <property type="entry name" value="ANAEROBIC GLYCEROL-3-PHOSPHATE DEHYDROGENASE SUBUNIT B"/>
    <property type="match status" value="1"/>
</dbReference>
<evidence type="ECO:0000313" key="5">
    <source>
        <dbReference type="EMBL" id="RWR21482.1"/>
    </source>
</evidence>
<dbReference type="Gene3D" id="3.50.50.60">
    <property type="entry name" value="FAD/NAD(P)-binding domain"/>
    <property type="match status" value="3"/>
</dbReference>
<dbReference type="PRINTS" id="PR00368">
    <property type="entry name" value="FADPNR"/>
</dbReference>
<dbReference type="Gene3D" id="3.10.20.440">
    <property type="entry name" value="2Fe-2S iron-sulphur cluster binding domain, sarcosine oxidase, alpha subunit, N-terminal domain"/>
    <property type="match status" value="1"/>
</dbReference>
<sequence length="959" mass="99666">MPETPPLSREAVTFRFEGRALTACAGQTIAAALAQEGILALSQAPSGAARSVFCGMGVCNDCLVTVDGKSGQRACMTPVREGQVIARQPSRYDLTAQGCDLVSLPDGPLPLREADVLVVGAGPAGLACARDIARAGGTVCLADEFPHAGGQFYKQAESAQARALYAHDAQMADGAALARDARQAGAAILAETLVWGGERDADGRLKIGLSGPSGASYVLARRLVVATGAYERPAPFEGWTLPGVMTTGAAQTLLRKSGVAVARRIFIGGNGPLNFQVAAELLAAGARITGLAEAAPAPFARPAAALRLFRADPTLAGKGIALLARLRRAGVPLHWGRRIARVSELSSGAKEITLTDGSRHEADAVLLGGNFAASGELALLLGCRPRPGIVGSGIDTDADGRTSIAEIFTIGESAGFGGAHLALARGEAAARGIIGDLGLAAPPRSSGGSARHDAFQQALWQLYAPVGTEEAPSDDTLICRCESVTAGRIRALVSGGVRDIPTLKRLTRASMGRCQGRYCQSQLLRLAGATGVETASPLAPQMPLRPVPLAALAVEKPEWGGHRKTLLPDSQPPQDARPLPLTETDCLVIGAGIAGLSTAMFLARDGREVAVVDRGEPNALASGGNAGSLHAQLLSFDHGAKAEGDGSAALQTLPLQRDSIALWRALQDELGTDFDARITGGLMVAETEAHLAAMERKSALERQMGIDCEVISRDCLYRLEPKLGQGFIGAAWCPQEGKINPLIATQAVRREAEAKGATILTRTAVVAIRREGTGFVVITTRGEIRARAVVNAAGAFASRVGAMLGLDVPVFGAPLQMIVTEPVAPVVSHLLAHADRHLTLKQASNGNLLIGGGWTAGLDPVRQHPRPLLASIEGNLWVAQHVVPALRRLKVIRTWAAMNINIDGAPILGAHPAMPGFFNAVTSNGYTLGPIVGRITAALVSGRDVPGISPFSIDRFGKA</sequence>
<protein>
    <submittedName>
        <fullName evidence="5">FAD-dependent oxidoreductase</fullName>
    </submittedName>
</protein>
<evidence type="ECO:0000313" key="6">
    <source>
        <dbReference type="Proteomes" id="UP000284476"/>
    </source>
</evidence>
<feature type="domain" description="FAD/NAD(P)-binding" evidence="4">
    <location>
        <begin position="115"/>
        <end position="422"/>
    </location>
</feature>
<evidence type="ECO:0000259" key="3">
    <source>
        <dbReference type="Pfam" id="PF04324"/>
    </source>
</evidence>
<reference evidence="5 6" key="1">
    <citation type="submission" date="2019-01" db="EMBL/GenBank/DDBJ databases">
        <title>Sinorhodobacter populi sp. nov. isolated from the symptomatic bark tissue of Populus euramericana canker.</title>
        <authorList>
            <person name="Xu G."/>
        </authorList>
    </citation>
    <scope>NUCLEOTIDE SEQUENCE [LARGE SCALE GENOMIC DNA]</scope>
    <source>
        <strain evidence="5 6">SK2B-1</strain>
    </source>
</reference>
<dbReference type="Pfam" id="PF07992">
    <property type="entry name" value="Pyr_redox_2"/>
    <property type="match status" value="1"/>
</dbReference>
<dbReference type="InterPro" id="IPR051691">
    <property type="entry name" value="Metab_Enz_Cyan_OpOx_G3PDH"/>
</dbReference>
<dbReference type="InterPro" id="IPR007419">
    <property type="entry name" value="BFD-like_2Fe2S-bd_dom"/>
</dbReference>
<proteinExistence type="predicted"/>
<evidence type="ECO:0000259" key="4">
    <source>
        <dbReference type="Pfam" id="PF07992"/>
    </source>
</evidence>
<name>A0A443JLV7_9RHOB</name>
<accession>A0A443JLV7</accession>
<reference evidence="5 6" key="2">
    <citation type="submission" date="2019-01" db="EMBL/GenBank/DDBJ databases">
        <authorList>
            <person name="Li Y."/>
        </authorList>
    </citation>
    <scope>NUCLEOTIDE SEQUENCE [LARGE SCALE GENOMIC DNA]</scope>
    <source>
        <strain evidence="5 6">SK2B-1</strain>
    </source>
</reference>
<gene>
    <name evidence="5" type="ORF">D2T30_09095</name>
</gene>
<dbReference type="AlphaFoldDB" id="A0A443JLV7"/>
<dbReference type="InterPro" id="IPR036010">
    <property type="entry name" value="2Fe-2S_ferredoxin-like_sf"/>
</dbReference>
<dbReference type="SUPFAM" id="SSF54292">
    <property type="entry name" value="2Fe-2S ferredoxin-like"/>
    <property type="match status" value="1"/>
</dbReference>
<dbReference type="RefSeq" id="WP_128208609.1">
    <property type="nucleotide sequence ID" value="NZ_JBHRSO010000017.1"/>
</dbReference>
<dbReference type="Pfam" id="PF13510">
    <property type="entry name" value="Fer2_4"/>
    <property type="match status" value="1"/>
</dbReference>
<dbReference type="InterPro" id="IPR023753">
    <property type="entry name" value="FAD/NAD-binding_dom"/>
</dbReference>
<dbReference type="EMBL" id="SAUZ01000009">
    <property type="protein sequence ID" value="RWR21482.1"/>
    <property type="molecule type" value="Genomic_DNA"/>
</dbReference>
<dbReference type="GO" id="GO:0051536">
    <property type="term" value="F:iron-sulfur cluster binding"/>
    <property type="evidence" value="ECO:0007669"/>
    <property type="project" value="InterPro"/>
</dbReference>
<dbReference type="CDD" id="cd19946">
    <property type="entry name" value="GlpA-like_Fer2_BFD-like"/>
    <property type="match status" value="1"/>
</dbReference>